<proteinExistence type="predicted"/>
<evidence type="ECO:0000256" key="1">
    <source>
        <dbReference type="SAM" id="MobiDB-lite"/>
    </source>
</evidence>
<dbReference type="AlphaFoldDB" id="A0A1I2UJ68"/>
<protein>
    <submittedName>
        <fullName evidence="2">Uncharacterized protein</fullName>
    </submittedName>
</protein>
<gene>
    <name evidence="2" type="ORF">SAMN02787118_127104</name>
</gene>
<dbReference type="Proteomes" id="UP000181942">
    <property type="component" value="Unassembled WGS sequence"/>
</dbReference>
<sequence length="247" mass="27309">MRTDGPTARSGAALEANTFFGAEGWRLPVAKGCSRPSARCAACLRCGRRPCTRWQGPRSVYGWAAPCSSTAAALAAGRRVGHHRPAGLRSGRRHPCAGRHRRWSPRPALGGVHTACAPAGTRLPRQWWPRLRRCRRSRAAPPSPRSTRRNDRPAVARGPTQRRCRARPAPPTPTASPRLASPFQQWTQRLPRGHQLTRQYGIPHLLIAGITHTAHGDRPALRWFTRRLKLSRHRVGGRALMPGSPVQ</sequence>
<accession>A0A1I2UJ68</accession>
<organism evidence="2 3">
    <name type="scientific">Streptomyces mirabilis</name>
    <dbReference type="NCBI Taxonomy" id="68239"/>
    <lineage>
        <taxon>Bacteria</taxon>
        <taxon>Bacillati</taxon>
        <taxon>Actinomycetota</taxon>
        <taxon>Actinomycetes</taxon>
        <taxon>Kitasatosporales</taxon>
        <taxon>Streptomycetaceae</taxon>
        <taxon>Streptomyces</taxon>
    </lineage>
</organism>
<evidence type="ECO:0000313" key="3">
    <source>
        <dbReference type="Proteomes" id="UP000181942"/>
    </source>
</evidence>
<name>A0A1I2UJ68_9ACTN</name>
<evidence type="ECO:0000313" key="2">
    <source>
        <dbReference type="EMBL" id="SFG74886.1"/>
    </source>
</evidence>
<reference evidence="2 3" key="1">
    <citation type="submission" date="2016-10" db="EMBL/GenBank/DDBJ databases">
        <authorList>
            <person name="de Groot N.N."/>
        </authorList>
    </citation>
    <scope>NUCLEOTIDE SEQUENCE [LARGE SCALE GENOMIC DNA]</scope>
    <source>
        <strain evidence="2 3">OK461</strain>
    </source>
</reference>
<feature type="region of interest" description="Disordered" evidence="1">
    <location>
        <begin position="82"/>
        <end position="103"/>
    </location>
</feature>
<feature type="region of interest" description="Disordered" evidence="1">
    <location>
        <begin position="134"/>
        <end position="183"/>
    </location>
</feature>
<dbReference type="EMBL" id="FONR01000027">
    <property type="protein sequence ID" value="SFG74886.1"/>
    <property type="molecule type" value="Genomic_DNA"/>
</dbReference>